<proteinExistence type="inferred from homology"/>
<feature type="region of interest" description="Disordered" evidence="6">
    <location>
        <begin position="356"/>
        <end position="390"/>
    </location>
</feature>
<dbReference type="InParanoid" id="A0A4S2MQX8"/>
<keyword evidence="2 7" id="KW-0812">Transmembrane</keyword>
<evidence type="ECO:0000256" key="1">
    <source>
        <dbReference type="ARBA" id="ARBA00004141"/>
    </source>
</evidence>
<feature type="transmembrane region" description="Helical" evidence="7">
    <location>
        <begin position="123"/>
        <end position="144"/>
    </location>
</feature>
<evidence type="ECO:0000256" key="6">
    <source>
        <dbReference type="SAM" id="MobiDB-lite"/>
    </source>
</evidence>
<evidence type="ECO:0000313" key="10">
    <source>
        <dbReference type="Proteomes" id="UP000298138"/>
    </source>
</evidence>
<dbReference type="InterPro" id="IPR049326">
    <property type="entry name" value="Rhodopsin_dom_fungi"/>
</dbReference>
<dbReference type="EMBL" id="ML220160">
    <property type="protein sequence ID" value="TGZ77048.1"/>
    <property type="molecule type" value="Genomic_DNA"/>
</dbReference>
<dbReference type="STRING" id="341454.A0A4S2MQX8"/>
<organism evidence="9 10">
    <name type="scientific">Ascodesmis nigricans</name>
    <dbReference type="NCBI Taxonomy" id="341454"/>
    <lineage>
        <taxon>Eukaryota</taxon>
        <taxon>Fungi</taxon>
        <taxon>Dikarya</taxon>
        <taxon>Ascomycota</taxon>
        <taxon>Pezizomycotina</taxon>
        <taxon>Pezizomycetes</taxon>
        <taxon>Pezizales</taxon>
        <taxon>Ascodesmidaceae</taxon>
        <taxon>Ascodesmis</taxon>
    </lineage>
</organism>
<dbReference type="GO" id="GO:0016020">
    <property type="term" value="C:membrane"/>
    <property type="evidence" value="ECO:0007669"/>
    <property type="project" value="UniProtKB-SubCell"/>
</dbReference>
<dbReference type="Pfam" id="PF20684">
    <property type="entry name" value="Fung_rhodopsin"/>
    <property type="match status" value="1"/>
</dbReference>
<feature type="domain" description="Rhodopsin" evidence="8">
    <location>
        <begin position="26"/>
        <end position="266"/>
    </location>
</feature>
<keyword evidence="4 7" id="KW-0472">Membrane</keyword>
<dbReference type="InterPro" id="IPR052337">
    <property type="entry name" value="SAT4-like"/>
</dbReference>
<evidence type="ECO:0000256" key="2">
    <source>
        <dbReference type="ARBA" id="ARBA00022692"/>
    </source>
</evidence>
<evidence type="ECO:0000256" key="3">
    <source>
        <dbReference type="ARBA" id="ARBA00022989"/>
    </source>
</evidence>
<keyword evidence="3 7" id="KW-1133">Transmembrane helix</keyword>
<feature type="transmembrane region" description="Helical" evidence="7">
    <location>
        <begin position="88"/>
        <end position="111"/>
    </location>
</feature>
<sequence>MEYHGETTYVACIIAFQCLAVLVIGIRFFSKGKIVGSLGPDDWMMAMALLVYVVFTITSCFFVHIAQLGQSTTEQTLSRTEHTNAMRLLLATQILYNPILAYSKCSILLFYRRITLDQTFHRYCSITFVLVGAHAIAVFFGNLFQCTPLSTLFTPDKPGKCIDMSAFLLATGALSTLLDTWIILMPQRVILHLHLPLKKRLILMTLFSVGILLIIISITRLILIRNIAWHTPTISPTYSTAIIWSPIEVSIALICASIPSLRPLFTKWFPSFFHTSFEFDAHHHHTNFGMDEFGNRKEGAGGFRAKILALGNGRDKDRHSGSQEAVIKVHRTVMVEEEDHGMKTTNEIEISHVLERRETHHSGSGSETVVGDEEEFALGKRGSPPGLDGLHLRDEEEEEEIRKQKMMIARPRYM</sequence>
<comment type="subcellular location">
    <subcellularLocation>
        <location evidence="1">Membrane</location>
        <topology evidence="1">Multi-pass membrane protein</topology>
    </subcellularLocation>
</comment>
<keyword evidence="10" id="KW-1185">Reference proteome</keyword>
<evidence type="ECO:0000313" key="9">
    <source>
        <dbReference type="EMBL" id="TGZ77048.1"/>
    </source>
</evidence>
<dbReference type="Proteomes" id="UP000298138">
    <property type="component" value="Unassembled WGS sequence"/>
</dbReference>
<evidence type="ECO:0000259" key="8">
    <source>
        <dbReference type="Pfam" id="PF20684"/>
    </source>
</evidence>
<accession>A0A4S2MQX8</accession>
<dbReference type="PANTHER" id="PTHR33048">
    <property type="entry name" value="PTH11-LIKE INTEGRAL MEMBRANE PROTEIN (AFU_ORTHOLOGUE AFUA_5G11245)"/>
    <property type="match status" value="1"/>
</dbReference>
<dbReference type="OrthoDB" id="444631at2759"/>
<dbReference type="AlphaFoldDB" id="A0A4S2MQX8"/>
<evidence type="ECO:0000256" key="5">
    <source>
        <dbReference type="ARBA" id="ARBA00038359"/>
    </source>
</evidence>
<reference evidence="9 10" key="1">
    <citation type="submission" date="2019-04" db="EMBL/GenBank/DDBJ databases">
        <title>Comparative genomics and transcriptomics to analyze fruiting body development in filamentous ascomycetes.</title>
        <authorList>
            <consortium name="DOE Joint Genome Institute"/>
            <person name="Lutkenhaus R."/>
            <person name="Traeger S."/>
            <person name="Breuer J."/>
            <person name="Kuo A."/>
            <person name="Lipzen A."/>
            <person name="Pangilinan J."/>
            <person name="Dilworth D."/>
            <person name="Sandor L."/>
            <person name="Poggeler S."/>
            <person name="Barry K."/>
            <person name="Grigoriev I.V."/>
            <person name="Nowrousian M."/>
        </authorList>
    </citation>
    <scope>NUCLEOTIDE SEQUENCE [LARGE SCALE GENOMIC DNA]</scope>
    <source>
        <strain evidence="9 10">CBS 389.68</strain>
    </source>
</reference>
<protein>
    <recommendedName>
        <fullName evidence="8">Rhodopsin domain-containing protein</fullName>
    </recommendedName>
</protein>
<feature type="transmembrane region" description="Helical" evidence="7">
    <location>
        <begin position="6"/>
        <end position="29"/>
    </location>
</feature>
<comment type="similarity">
    <text evidence="5">Belongs to the SAT4 family.</text>
</comment>
<evidence type="ECO:0000256" key="4">
    <source>
        <dbReference type="ARBA" id="ARBA00023136"/>
    </source>
</evidence>
<gene>
    <name evidence="9" type="ORF">EX30DRAFT_212041</name>
</gene>
<feature type="transmembrane region" description="Helical" evidence="7">
    <location>
        <begin position="201"/>
        <end position="223"/>
    </location>
</feature>
<feature type="transmembrane region" description="Helical" evidence="7">
    <location>
        <begin position="49"/>
        <end position="68"/>
    </location>
</feature>
<evidence type="ECO:0000256" key="7">
    <source>
        <dbReference type="SAM" id="Phobius"/>
    </source>
</evidence>
<feature type="transmembrane region" description="Helical" evidence="7">
    <location>
        <begin position="164"/>
        <end position="185"/>
    </location>
</feature>
<name>A0A4S2MQX8_9PEZI</name>
<dbReference type="PANTHER" id="PTHR33048:SF47">
    <property type="entry name" value="INTEGRAL MEMBRANE PROTEIN-RELATED"/>
    <property type="match status" value="1"/>
</dbReference>